<evidence type="ECO:0000256" key="7">
    <source>
        <dbReference type="ARBA" id="ARBA00022723"/>
    </source>
</evidence>
<keyword evidence="7" id="KW-0479">Metal-binding</keyword>
<evidence type="ECO:0000256" key="10">
    <source>
        <dbReference type="ARBA" id="ARBA00023285"/>
    </source>
</evidence>
<dbReference type="AlphaFoldDB" id="A0A0D5NG01"/>
<dbReference type="PROSITE" id="PS00758">
    <property type="entry name" value="ARGE_DAPE_CPG2_1"/>
    <property type="match status" value="1"/>
</dbReference>
<dbReference type="Gene3D" id="3.40.630.10">
    <property type="entry name" value="Zn peptidases"/>
    <property type="match status" value="2"/>
</dbReference>
<keyword evidence="8" id="KW-0378">Hydrolase</keyword>
<dbReference type="Pfam" id="PF07687">
    <property type="entry name" value="M20_dimer"/>
    <property type="match status" value="1"/>
</dbReference>
<dbReference type="GO" id="GO:0009089">
    <property type="term" value="P:lysine biosynthetic process via diaminopimelate"/>
    <property type="evidence" value="ECO:0007669"/>
    <property type="project" value="UniProtKB-UniPathway"/>
</dbReference>
<dbReference type="InterPro" id="IPR010182">
    <property type="entry name" value="ArgE/DapE"/>
</dbReference>
<name>A0A0D5NG01_9BACL</name>
<dbReference type="Gene3D" id="3.30.70.360">
    <property type="match status" value="1"/>
</dbReference>
<evidence type="ECO:0000256" key="1">
    <source>
        <dbReference type="ARBA" id="ARBA00001941"/>
    </source>
</evidence>
<dbReference type="KEGG" id="pbj:VN24_05735"/>
<reference evidence="14" key="2">
    <citation type="submission" date="2015-03" db="EMBL/GenBank/DDBJ databases">
        <title>Genome sequence of Paenibacillus beijingensis strain DSM 24997T.</title>
        <authorList>
            <person name="Kwak Y."/>
            <person name="Shin J.-H."/>
        </authorList>
    </citation>
    <scope>NUCLEOTIDE SEQUENCE [LARGE SCALE GENOMIC DNA]</scope>
    <source>
        <strain evidence="14">DSM 24997</strain>
    </source>
</reference>
<feature type="domain" description="Peptidase M20 dimerisation" evidence="12">
    <location>
        <begin position="187"/>
        <end position="291"/>
    </location>
</feature>
<protein>
    <recommendedName>
        <fullName evidence="6">Probable succinyl-diaminopimelate desuccinylase</fullName>
        <ecNumber evidence="5">3.5.1.18</ecNumber>
    </recommendedName>
</protein>
<proteinExistence type="inferred from homology"/>
<dbReference type="HOGENOM" id="CLU_021802_2_2_9"/>
<keyword evidence="10" id="KW-0170">Cobalt</keyword>
<accession>A0A0D5NG01</accession>
<dbReference type="InterPro" id="IPR001261">
    <property type="entry name" value="ArgE/DapE_CS"/>
</dbReference>
<dbReference type="UniPathway" id="UPA00034">
    <property type="reaction ID" value="UER00021"/>
</dbReference>
<evidence type="ECO:0000256" key="8">
    <source>
        <dbReference type="ARBA" id="ARBA00022801"/>
    </source>
</evidence>
<evidence type="ECO:0000256" key="9">
    <source>
        <dbReference type="ARBA" id="ARBA00022833"/>
    </source>
</evidence>
<gene>
    <name evidence="13" type="ORF">VN24_05735</name>
</gene>
<dbReference type="Pfam" id="PF01546">
    <property type="entry name" value="Peptidase_M20"/>
    <property type="match status" value="1"/>
</dbReference>
<evidence type="ECO:0000256" key="6">
    <source>
        <dbReference type="ARBA" id="ARBA00016853"/>
    </source>
</evidence>
<keyword evidence="9" id="KW-0862">Zinc</keyword>
<reference evidence="13 14" key="1">
    <citation type="journal article" date="2015" name="J. Biotechnol.">
        <title>Complete genome sequence of Paenibacillus beijingensis 7188(T) (=DSM 24997(T)), a novel rhizobacterium from jujube garden soil.</title>
        <authorList>
            <person name="Kwak Y."/>
            <person name="Shin J.H."/>
        </authorList>
    </citation>
    <scope>NUCLEOTIDE SEQUENCE [LARGE SCALE GENOMIC DNA]</scope>
    <source>
        <strain evidence="13 14">DSM 24997</strain>
    </source>
</reference>
<dbReference type="SUPFAM" id="SSF53187">
    <property type="entry name" value="Zn-dependent exopeptidases"/>
    <property type="match status" value="1"/>
</dbReference>
<evidence type="ECO:0000256" key="5">
    <source>
        <dbReference type="ARBA" id="ARBA00011921"/>
    </source>
</evidence>
<dbReference type="EC" id="3.5.1.18" evidence="5"/>
<evidence type="ECO:0000259" key="12">
    <source>
        <dbReference type="Pfam" id="PF07687"/>
    </source>
</evidence>
<dbReference type="CDD" id="cd08659">
    <property type="entry name" value="M20_ArgE_DapE-like"/>
    <property type="match status" value="1"/>
</dbReference>
<dbReference type="PANTHER" id="PTHR43808">
    <property type="entry name" value="ACETYLORNITHINE DEACETYLASE"/>
    <property type="match status" value="1"/>
</dbReference>
<dbReference type="NCBIfam" id="TIGR01910">
    <property type="entry name" value="DapE-ArgE"/>
    <property type="match status" value="1"/>
</dbReference>
<dbReference type="GO" id="GO:0009014">
    <property type="term" value="F:succinyl-diaminopimelate desuccinylase activity"/>
    <property type="evidence" value="ECO:0007669"/>
    <property type="project" value="UniProtKB-EC"/>
</dbReference>
<evidence type="ECO:0000256" key="4">
    <source>
        <dbReference type="ARBA" id="ARBA00006247"/>
    </source>
</evidence>
<dbReference type="InterPro" id="IPR002933">
    <property type="entry name" value="Peptidase_M20"/>
</dbReference>
<dbReference type="InterPro" id="IPR011650">
    <property type="entry name" value="Peptidase_M20_dimer"/>
</dbReference>
<dbReference type="InterPro" id="IPR050072">
    <property type="entry name" value="Peptidase_M20A"/>
</dbReference>
<comment type="catalytic activity">
    <reaction evidence="11">
        <text>N-succinyl-(2S,6S)-2,6-diaminopimelate + H2O = (2S,6S)-2,6-diaminopimelate + succinate</text>
        <dbReference type="Rhea" id="RHEA:22608"/>
        <dbReference type="ChEBI" id="CHEBI:15377"/>
        <dbReference type="ChEBI" id="CHEBI:30031"/>
        <dbReference type="ChEBI" id="CHEBI:57609"/>
        <dbReference type="ChEBI" id="CHEBI:58087"/>
        <dbReference type="EC" id="3.5.1.18"/>
    </reaction>
</comment>
<dbReference type="Proteomes" id="UP000032633">
    <property type="component" value="Chromosome"/>
</dbReference>
<comment type="pathway">
    <text evidence="3">Amino-acid biosynthesis; L-lysine biosynthesis via DAP pathway; LL-2,6-diaminopimelate from (S)-tetrahydrodipicolinate (succinylase route): step 3/3.</text>
</comment>
<comment type="cofactor">
    <cofactor evidence="2">
        <name>Zn(2+)</name>
        <dbReference type="ChEBI" id="CHEBI:29105"/>
    </cofactor>
</comment>
<keyword evidence="14" id="KW-1185">Reference proteome</keyword>
<dbReference type="InterPro" id="IPR036264">
    <property type="entry name" value="Bact_exopeptidase_dim_dom"/>
</dbReference>
<sequence length="397" mass="42954">MLTAEEQALLELIDAGELTALLQRLVRINSENPPGRERAVGRVVAEALEAAGCQVELQPVEGERFNVIAVLEGKRPDKLLFNGHMDTVPAGNAKLWRDDPWSAVIRDGRLYGLGSSDMKAGLVAMIAAVIAVKQSGAALERSLMFAAVIDEEVYFKGTNALLAEQKLAGCVMAYVSEPTGLKIGNRLKGSLEFSVRTTGRSAHAGIAFAGDNAIYKMGRYLEALRLYNNSLKDRMDEPVLRYPTVNVGKIQGGVGVTLVPDACEMEFDRQVMPTESIAEAEREIRDLTERVNEAEGIGAELTLKQPLNNWSVDESEAVVRGLSGALQDATGRKPEFTGFNGYAEVEMLAAAGIPSVLFGPGSIDVAHAPDEYVPLDEVLQAAKVYALLAYRFVTRTE</sequence>
<dbReference type="PATRIC" id="fig|1126833.4.peg.1243"/>
<dbReference type="EMBL" id="CP011058">
    <property type="protein sequence ID" value="AJY74171.1"/>
    <property type="molecule type" value="Genomic_DNA"/>
</dbReference>
<evidence type="ECO:0000256" key="3">
    <source>
        <dbReference type="ARBA" id="ARBA00005130"/>
    </source>
</evidence>
<dbReference type="STRING" id="1126833.VN24_05735"/>
<evidence type="ECO:0000256" key="2">
    <source>
        <dbReference type="ARBA" id="ARBA00001947"/>
    </source>
</evidence>
<comment type="cofactor">
    <cofactor evidence="1">
        <name>Co(2+)</name>
        <dbReference type="ChEBI" id="CHEBI:48828"/>
    </cofactor>
</comment>
<dbReference type="SUPFAM" id="SSF55031">
    <property type="entry name" value="Bacterial exopeptidase dimerisation domain"/>
    <property type="match status" value="1"/>
</dbReference>
<comment type="similarity">
    <text evidence="4">Belongs to the peptidase M20A family.</text>
</comment>
<dbReference type="RefSeq" id="WP_045669607.1">
    <property type="nucleotide sequence ID" value="NZ_CP011058.1"/>
</dbReference>
<organism evidence="13 14">
    <name type="scientific">Paenibacillus beijingensis</name>
    <dbReference type="NCBI Taxonomy" id="1126833"/>
    <lineage>
        <taxon>Bacteria</taxon>
        <taxon>Bacillati</taxon>
        <taxon>Bacillota</taxon>
        <taxon>Bacilli</taxon>
        <taxon>Bacillales</taxon>
        <taxon>Paenibacillaceae</taxon>
        <taxon>Paenibacillus</taxon>
    </lineage>
</organism>
<dbReference type="OrthoDB" id="9792335at2"/>
<evidence type="ECO:0000256" key="11">
    <source>
        <dbReference type="ARBA" id="ARBA00051301"/>
    </source>
</evidence>
<evidence type="ECO:0000313" key="14">
    <source>
        <dbReference type="Proteomes" id="UP000032633"/>
    </source>
</evidence>
<evidence type="ECO:0000313" key="13">
    <source>
        <dbReference type="EMBL" id="AJY74171.1"/>
    </source>
</evidence>
<dbReference type="GO" id="GO:0046872">
    <property type="term" value="F:metal ion binding"/>
    <property type="evidence" value="ECO:0007669"/>
    <property type="project" value="UniProtKB-KW"/>
</dbReference>